<name>A0A8K0P937_LADFU</name>
<comment type="caution">
    <text evidence="2">The sequence shown here is derived from an EMBL/GenBank/DDBJ whole genome shotgun (WGS) entry which is preliminary data.</text>
</comment>
<sequence>MDFVDKGDRMANSYSISRRTWKWTKKVFFHLMDVTVLNSFILSKSLGNEISHRMFRLKMVRDLLEKVGNWTETKHRWRPNPSDANITRLDAKVMGHWPEKTSKLGCHVCSTKKLIRHTNIRCIKCDDQNIFFPGFPVLFNPDMELSNEIVVHWIFSYEVDDVVAVSSVSHFIQNEPHRS</sequence>
<dbReference type="PANTHER" id="PTHR46599:SF3">
    <property type="entry name" value="PIGGYBAC TRANSPOSABLE ELEMENT-DERIVED PROTEIN 4"/>
    <property type="match status" value="1"/>
</dbReference>
<dbReference type="PANTHER" id="PTHR46599">
    <property type="entry name" value="PIGGYBAC TRANSPOSABLE ELEMENT-DERIVED PROTEIN 4"/>
    <property type="match status" value="1"/>
</dbReference>
<accession>A0A8K0P937</accession>
<reference evidence="2" key="2">
    <citation type="submission" date="2017-10" db="EMBL/GenBank/DDBJ databases">
        <title>Ladona fulva Genome sequencing and assembly.</title>
        <authorList>
            <person name="Murali S."/>
            <person name="Richards S."/>
            <person name="Bandaranaike D."/>
            <person name="Bellair M."/>
            <person name="Blankenburg K."/>
            <person name="Chao H."/>
            <person name="Dinh H."/>
            <person name="Doddapaneni H."/>
            <person name="Dugan-Rocha S."/>
            <person name="Elkadiri S."/>
            <person name="Gnanaolivu R."/>
            <person name="Hernandez B."/>
            <person name="Skinner E."/>
            <person name="Javaid M."/>
            <person name="Lee S."/>
            <person name="Li M."/>
            <person name="Ming W."/>
            <person name="Munidasa M."/>
            <person name="Muniz J."/>
            <person name="Nguyen L."/>
            <person name="Hughes D."/>
            <person name="Osuji N."/>
            <person name="Pu L.-L."/>
            <person name="Puazo M."/>
            <person name="Qu C."/>
            <person name="Quiroz J."/>
            <person name="Raj R."/>
            <person name="Weissenberger G."/>
            <person name="Xin Y."/>
            <person name="Zou X."/>
            <person name="Han Y."/>
            <person name="Worley K."/>
            <person name="Muzny D."/>
            <person name="Gibbs R."/>
        </authorList>
    </citation>
    <scope>NUCLEOTIDE SEQUENCE</scope>
    <source>
        <strain evidence="2">Sampled in the wild</strain>
    </source>
</reference>
<organism evidence="2 3">
    <name type="scientific">Ladona fulva</name>
    <name type="common">Scarce chaser dragonfly</name>
    <name type="synonym">Libellula fulva</name>
    <dbReference type="NCBI Taxonomy" id="123851"/>
    <lineage>
        <taxon>Eukaryota</taxon>
        <taxon>Metazoa</taxon>
        <taxon>Ecdysozoa</taxon>
        <taxon>Arthropoda</taxon>
        <taxon>Hexapoda</taxon>
        <taxon>Insecta</taxon>
        <taxon>Pterygota</taxon>
        <taxon>Palaeoptera</taxon>
        <taxon>Odonata</taxon>
        <taxon>Epiprocta</taxon>
        <taxon>Anisoptera</taxon>
        <taxon>Libelluloidea</taxon>
        <taxon>Libellulidae</taxon>
        <taxon>Ladona</taxon>
    </lineage>
</organism>
<dbReference type="Proteomes" id="UP000792457">
    <property type="component" value="Unassembled WGS sequence"/>
</dbReference>
<keyword evidence="3" id="KW-1185">Reference proteome</keyword>
<dbReference type="Pfam" id="PF13843">
    <property type="entry name" value="DDE_Tnp_1_7"/>
    <property type="match status" value="1"/>
</dbReference>
<dbReference type="AlphaFoldDB" id="A0A8K0P937"/>
<gene>
    <name evidence="2" type="ORF">J437_LFUL016262</name>
</gene>
<protein>
    <recommendedName>
        <fullName evidence="1">PiggyBac transposable element-derived protein domain-containing protein</fullName>
    </recommendedName>
</protein>
<evidence type="ECO:0000313" key="2">
    <source>
        <dbReference type="EMBL" id="KAG8237697.1"/>
    </source>
</evidence>
<dbReference type="EMBL" id="KZ309209">
    <property type="protein sequence ID" value="KAG8237697.1"/>
    <property type="molecule type" value="Genomic_DNA"/>
</dbReference>
<proteinExistence type="predicted"/>
<dbReference type="InterPro" id="IPR029526">
    <property type="entry name" value="PGBD"/>
</dbReference>
<evidence type="ECO:0000259" key="1">
    <source>
        <dbReference type="Pfam" id="PF13843"/>
    </source>
</evidence>
<dbReference type="OrthoDB" id="118105at2759"/>
<feature type="domain" description="PiggyBac transposable element-derived protein" evidence="1">
    <location>
        <begin position="2"/>
        <end position="40"/>
    </location>
</feature>
<reference evidence="2" key="1">
    <citation type="submission" date="2013-04" db="EMBL/GenBank/DDBJ databases">
        <authorList>
            <person name="Qu J."/>
            <person name="Murali S.C."/>
            <person name="Bandaranaike D."/>
            <person name="Bellair M."/>
            <person name="Blankenburg K."/>
            <person name="Chao H."/>
            <person name="Dinh H."/>
            <person name="Doddapaneni H."/>
            <person name="Downs B."/>
            <person name="Dugan-Rocha S."/>
            <person name="Elkadiri S."/>
            <person name="Gnanaolivu R.D."/>
            <person name="Hernandez B."/>
            <person name="Javaid M."/>
            <person name="Jayaseelan J.C."/>
            <person name="Lee S."/>
            <person name="Li M."/>
            <person name="Ming W."/>
            <person name="Munidasa M."/>
            <person name="Muniz J."/>
            <person name="Nguyen L."/>
            <person name="Ongeri F."/>
            <person name="Osuji N."/>
            <person name="Pu L.-L."/>
            <person name="Puazo M."/>
            <person name="Qu C."/>
            <person name="Quiroz J."/>
            <person name="Raj R."/>
            <person name="Weissenberger G."/>
            <person name="Xin Y."/>
            <person name="Zou X."/>
            <person name="Han Y."/>
            <person name="Richards S."/>
            <person name="Worley K."/>
            <person name="Muzny D."/>
            <person name="Gibbs R."/>
        </authorList>
    </citation>
    <scope>NUCLEOTIDE SEQUENCE</scope>
    <source>
        <strain evidence="2">Sampled in the wild</strain>
    </source>
</reference>
<evidence type="ECO:0000313" key="3">
    <source>
        <dbReference type="Proteomes" id="UP000792457"/>
    </source>
</evidence>